<proteinExistence type="predicted"/>
<reference evidence="2 3" key="1">
    <citation type="journal article" date="2011" name="PLoS ONE">
        <title>Haloquadratum walsbyi: limited diversity in a global pond.</title>
        <authorList>
            <person name="Dyall-Smith M."/>
            <person name="Pfeiffer F."/>
            <person name="Klee K."/>
            <person name="Palm P."/>
            <person name="Gross K."/>
            <person name="Schuster S.C."/>
            <person name="Rampp M."/>
            <person name="Oesterhelt D."/>
        </authorList>
    </citation>
    <scope>NUCLEOTIDE SEQUENCE [LARGE SCALE GENOMIC DNA]</scope>
    <source>
        <strain evidence="3">DSM 16854 / JCM 12705 / C23</strain>
    </source>
</reference>
<dbReference type="HOGENOM" id="CLU_1943827_0_0_2"/>
<dbReference type="RefSeq" id="WP_014555754.1">
    <property type="nucleotide sequence ID" value="NC_017459.1"/>
</dbReference>
<gene>
    <name evidence="2" type="ordered locus">Hqrw_2128</name>
</gene>
<dbReference type="AlphaFoldDB" id="G0LKS1"/>
<accession>G0LKS1</accession>
<evidence type="ECO:0000313" key="3">
    <source>
        <dbReference type="Proteomes" id="UP000007954"/>
    </source>
</evidence>
<dbReference type="GeneID" id="12446863"/>
<evidence type="ECO:0000313" key="2">
    <source>
        <dbReference type="EMBL" id="CCC40029.1"/>
    </source>
</evidence>
<evidence type="ECO:0000256" key="1">
    <source>
        <dbReference type="SAM" id="MobiDB-lite"/>
    </source>
</evidence>
<feature type="compositionally biased region" description="Polar residues" evidence="1">
    <location>
        <begin position="108"/>
        <end position="120"/>
    </location>
</feature>
<dbReference type="KEGG" id="hwc:Hqrw_2128"/>
<dbReference type="EMBL" id="FR746099">
    <property type="protein sequence ID" value="CCC40029.1"/>
    <property type="molecule type" value="Genomic_DNA"/>
</dbReference>
<protein>
    <submittedName>
        <fullName evidence="2">Uncharacterized protein</fullName>
    </submittedName>
</protein>
<sequence length="129" mass="14603">MTDQDNTEPATIRIDYDAVVSSDDMPHIERTRADGTPWRTPDGWGYQEIVAVIIEAKNDKIINIETPFEFPRGPDDRPKCDCTVVKDTQEVTDDRVELITQFEPDGSPNRTEGETSTEQFSLDDALDKI</sequence>
<organism evidence="2 3">
    <name type="scientific">Haloquadratum walsbyi (strain DSM 16854 / JCM 12705 / C23)</name>
    <dbReference type="NCBI Taxonomy" id="768065"/>
    <lineage>
        <taxon>Archaea</taxon>
        <taxon>Methanobacteriati</taxon>
        <taxon>Methanobacteriota</taxon>
        <taxon>Stenosarchaea group</taxon>
        <taxon>Halobacteria</taxon>
        <taxon>Halobacteriales</taxon>
        <taxon>Haloferacaceae</taxon>
        <taxon>Haloquadratum</taxon>
    </lineage>
</organism>
<feature type="region of interest" description="Disordered" evidence="1">
    <location>
        <begin position="100"/>
        <end position="129"/>
    </location>
</feature>
<name>G0LKS1_HALWC</name>
<dbReference type="Proteomes" id="UP000007954">
    <property type="component" value="Chromosome"/>
</dbReference>